<evidence type="ECO:0000313" key="2">
    <source>
        <dbReference type="EMBL" id="KAF5753188.1"/>
    </source>
</evidence>
<gene>
    <name evidence="2" type="ORF">HanXRQr2_MTg0835511</name>
</gene>
<feature type="region of interest" description="Disordered" evidence="1">
    <location>
        <begin position="51"/>
        <end position="76"/>
    </location>
</feature>
<evidence type="ECO:0000313" key="3">
    <source>
        <dbReference type="Proteomes" id="UP000215914"/>
    </source>
</evidence>
<feature type="compositionally biased region" description="Basic and acidic residues" evidence="1">
    <location>
        <begin position="51"/>
        <end position="67"/>
    </location>
</feature>
<protein>
    <submittedName>
        <fullName evidence="2">Uncharacterized protein</fullName>
    </submittedName>
</protein>
<reference evidence="2" key="1">
    <citation type="journal article" date="2017" name="Nature">
        <title>The sunflower genome provides insights into oil metabolism, flowering and Asterid evolution.</title>
        <authorList>
            <person name="Badouin H."/>
            <person name="Gouzy J."/>
            <person name="Grassa C.J."/>
            <person name="Murat F."/>
            <person name="Staton S.E."/>
            <person name="Cottret L."/>
            <person name="Lelandais-Briere C."/>
            <person name="Owens G.L."/>
            <person name="Carrere S."/>
            <person name="Mayjonade B."/>
            <person name="Legrand L."/>
            <person name="Gill N."/>
            <person name="Kane N.C."/>
            <person name="Bowers J.E."/>
            <person name="Hubner S."/>
            <person name="Bellec A."/>
            <person name="Berard A."/>
            <person name="Berges H."/>
            <person name="Blanchet N."/>
            <person name="Boniface M.C."/>
            <person name="Brunel D."/>
            <person name="Catrice O."/>
            <person name="Chaidir N."/>
            <person name="Claudel C."/>
            <person name="Donnadieu C."/>
            <person name="Faraut T."/>
            <person name="Fievet G."/>
            <person name="Helmstetter N."/>
            <person name="King M."/>
            <person name="Knapp S.J."/>
            <person name="Lai Z."/>
            <person name="Le Paslier M.C."/>
            <person name="Lippi Y."/>
            <person name="Lorenzon L."/>
            <person name="Mandel J.R."/>
            <person name="Marage G."/>
            <person name="Marchand G."/>
            <person name="Marquand E."/>
            <person name="Bret-Mestries E."/>
            <person name="Morien E."/>
            <person name="Nambeesan S."/>
            <person name="Nguyen T."/>
            <person name="Pegot-Espagnet P."/>
            <person name="Pouilly N."/>
            <person name="Raftis F."/>
            <person name="Sallet E."/>
            <person name="Schiex T."/>
            <person name="Thomas J."/>
            <person name="Vandecasteele C."/>
            <person name="Vares D."/>
            <person name="Vear F."/>
            <person name="Vautrin S."/>
            <person name="Crespi M."/>
            <person name="Mangin B."/>
            <person name="Burke J.M."/>
            <person name="Salse J."/>
            <person name="Munos S."/>
            <person name="Vincourt P."/>
            <person name="Rieseberg L.H."/>
            <person name="Langlade N.B."/>
        </authorList>
    </citation>
    <scope>NUCLEOTIDE SEQUENCE</scope>
    <source>
        <tissue evidence="2">Leaves</tissue>
    </source>
</reference>
<geneLocation type="mitochondrion" evidence="2"/>
<dbReference type="AlphaFoldDB" id="A0A9K3DF75"/>
<keyword evidence="3" id="KW-1185">Reference proteome</keyword>
<reference evidence="2" key="2">
    <citation type="submission" date="2020-06" db="EMBL/GenBank/DDBJ databases">
        <title>Helianthus annuus Genome sequencing and assembly Release 2.</title>
        <authorList>
            <person name="Gouzy J."/>
            <person name="Langlade N."/>
            <person name="Munos S."/>
        </authorList>
    </citation>
    <scope>NUCLEOTIDE SEQUENCE</scope>
    <source>
        <tissue evidence="2">Leaves</tissue>
    </source>
</reference>
<organism evidence="2 3">
    <name type="scientific">Helianthus annuus</name>
    <name type="common">Common sunflower</name>
    <dbReference type="NCBI Taxonomy" id="4232"/>
    <lineage>
        <taxon>Eukaryota</taxon>
        <taxon>Viridiplantae</taxon>
        <taxon>Streptophyta</taxon>
        <taxon>Embryophyta</taxon>
        <taxon>Tracheophyta</taxon>
        <taxon>Spermatophyta</taxon>
        <taxon>Magnoliopsida</taxon>
        <taxon>eudicotyledons</taxon>
        <taxon>Gunneridae</taxon>
        <taxon>Pentapetalae</taxon>
        <taxon>asterids</taxon>
        <taxon>campanulids</taxon>
        <taxon>Asterales</taxon>
        <taxon>Asteraceae</taxon>
        <taxon>Asteroideae</taxon>
        <taxon>Heliantheae alliance</taxon>
        <taxon>Heliantheae</taxon>
        <taxon>Helianthus</taxon>
    </lineage>
</organism>
<comment type="caution">
    <text evidence="2">The sequence shown here is derived from an EMBL/GenBank/DDBJ whole genome shotgun (WGS) entry which is preliminary data.</text>
</comment>
<evidence type="ECO:0000256" key="1">
    <source>
        <dbReference type="SAM" id="MobiDB-lite"/>
    </source>
</evidence>
<dbReference type="Proteomes" id="UP000215914">
    <property type="component" value="Unassembled WGS sequence"/>
</dbReference>
<dbReference type="EMBL" id="MNCJ02000334">
    <property type="protein sequence ID" value="KAF5753188.1"/>
    <property type="molecule type" value="Genomic_DNA"/>
</dbReference>
<proteinExistence type="predicted"/>
<name>A0A9K3DF75_HELAN</name>
<keyword evidence="2" id="KW-0496">Mitochondrion</keyword>
<accession>A0A9K3DF75</accession>
<sequence length="76" mass="8645">MRVFGGTGEPREPVKCVGQRARSTCYRSYAVEGKEPKSTFFLFQTRTTLNVREDKGGSPERTDRRDLTYPNRTIAA</sequence>